<accession>A0ACC6V1Q1</accession>
<comment type="caution">
    <text evidence="1">The sequence shown here is derived from an EMBL/GenBank/DDBJ whole genome shotgun (WGS) entry which is preliminary data.</text>
</comment>
<organism evidence="1 2">
    <name type="scientific">Thermoproteus sp. AZ2</name>
    <dbReference type="NCBI Taxonomy" id="1609232"/>
    <lineage>
        <taxon>Archaea</taxon>
        <taxon>Thermoproteota</taxon>
        <taxon>Thermoprotei</taxon>
        <taxon>Thermoproteales</taxon>
        <taxon>Thermoproteaceae</taxon>
        <taxon>Thermoproteus</taxon>
    </lineage>
</organism>
<protein>
    <submittedName>
        <fullName evidence="1">Sulfurtransferase TusA family protein</fullName>
    </submittedName>
</protein>
<dbReference type="Proteomes" id="UP000033636">
    <property type="component" value="Unassembled WGS sequence"/>
</dbReference>
<name>A0ACC6V1Q1_9CREN</name>
<dbReference type="EMBL" id="JZWT02000018">
    <property type="protein sequence ID" value="MFB6490982.1"/>
    <property type="molecule type" value="Genomic_DNA"/>
</dbReference>
<sequence length="70" mass="7949">MEEVDVRGKQCPDPLREVALKLAEAPQGAQFKVVTDDYTCYLMLRRMAALNDVKILGSEEGDIYVLYLQK</sequence>
<proteinExistence type="predicted"/>
<reference evidence="1" key="1">
    <citation type="submission" date="2024-07" db="EMBL/GenBank/DDBJ databases">
        <title>Metagenome and Metagenome-Assembled Genomes of Archaea from a hot spring from the geothermal field of Los Azufres, Mexico.</title>
        <authorList>
            <person name="Marin-Paredes R."/>
            <person name="Martinez-Romero E."/>
            <person name="Servin-Garciduenas L.E."/>
        </authorList>
    </citation>
    <scope>NUCLEOTIDE SEQUENCE</scope>
</reference>
<evidence type="ECO:0000313" key="2">
    <source>
        <dbReference type="Proteomes" id="UP000033636"/>
    </source>
</evidence>
<gene>
    <name evidence="1" type="ORF">TU35_007040</name>
</gene>
<evidence type="ECO:0000313" key="1">
    <source>
        <dbReference type="EMBL" id="MFB6490982.1"/>
    </source>
</evidence>